<dbReference type="OrthoDB" id="10529113at2759"/>
<reference evidence="1 2" key="1">
    <citation type="submission" date="2018-01" db="EMBL/GenBank/DDBJ databases">
        <title>Comparison of the Chinese Bamboo Partridge and Red Junglefowl genome sequences highlights the importance of demography in genome evolution.</title>
        <authorList>
            <person name="Tiley G.P."/>
            <person name="Kimball R.T."/>
            <person name="Braun E.L."/>
            <person name="Burleigh J.G."/>
        </authorList>
    </citation>
    <scope>NUCLEOTIDE SEQUENCE [LARGE SCALE GENOMIC DNA]</scope>
    <source>
        <strain evidence="1">RTK389</strain>
        <tissue evidence="1">Blood</tissue>
    </source>
</reference>
<sequence length="115" mass="12817">MPRIPPSLPQVIHGDDGGKTVGQISCSEMKSKTSTPTTLLKPDTLDFNLKGSSRLSFALSSRQSPRRDDFLSSRNWPESVSRDMTHCLALDETTEMKDLAQRRYTYAELLPVSST</sequence>
<comment type="caution">
    <text evidence="1">The sequence shown here is derived from an EMBL/GenBank/DDBJ whole genome shotgun (WGS) entry which is preliminary data.</text>
</comment>
<keyword evidence="2" id="KW-1185">Reference proteome</keyword>
<accession>A0A2P4SN77</accession>
<dbReference type="EMBL" id="PPHD01033678">
    <property type="protein sequence ID" value="POI25546.1"/>
    <property type="molecule type" value="Genomic_DNA"/>
</dbReference>
<name>A0A2P4SN77_BAMTH</name>
<proteinExistence type="predicted"/>
<dbReference type="Proteomes" id="UP000237246">
    <property type="component" value="Unassembled WGS sequence"/>
</dbReference>
<protein>
    <submittedName>
        <fullName evidence="1">Uncharacterized protein</fullName>
    </submittedName>
</protein>
<dbReference type="AlphaFoldDB" id="A0A2P4SN77"/>
<evidence type="ECO:0000313" key="2">
    <source>
        <dbReference type="Proteomes" id="UP000237246"/>
    </source>
</evidence>
<organism evidence="1 2">
    <name type="scientific">Bambusicola thoracicus</name>
    <name type="common">Chinese bamboo-partridge</name>
    <name type="synonym">Perdix thoracica</name>
    <dbReference type="NCBI Taxonomy" id="9083"/>
    <lineage>
        <taxon>Eukaryota</taxon>
        <taxon>Metazoa</taxon>
        <taxon>Chordata</taxon>
        <taxon>Craniata</taxon>
        <taxon>Vertebrata</taxon>
        <taxon>Euteleostomi</taxon>
        <taxon>Archelosauria</taxon>
        <taxon>Archosauria</taxon>
        <taxon>Dinosauria</taxon>
        <taxon>Saurischia</taxon>
        <taxon>Theropoda</taxon>
        <taxon>Coelurosauria</taxon>
        <taxon>Aves</taxon>
        <taxon>Neognathae</taxon>
        <taxon>Galloanserae</taxon>
        <taxon>Galliformes</taxon>
        <taxon>Phasianidae</taxon>
        <taxon>Perdicinae</taxon>
        <taxon>Bambusicola</taxon>
    </lineage>
</organism>
<evidence type="ECO:0000313" key="1">
    <source>
        <dbReference type="EMBL" id="POI25546.1"/>
    </source>
</evidence>
<gene>
    <name evidence="1" type="ORF">CIB84_010704</name>
</gene>